<feature type="transmembrane region" description="Helical" evidence="1">
    <location>
        <begin position="416"/>
        <end position="434"/>
    </location>
</feature>
<dbReference type="InterPro" id="IPR052556">
    <property type="entry name" value="PolySynth_Transporter"/>
</dbReference>
<evidence type="ECO:0000256" key="1">
    <source>
        <dbReference type="SAM" id="Phobius"/>
    </source>
</evidence>
<feature type="transmembrane region" description="Helical" evidence="1">
    <location>
        <begin position="114"/>
        <end position="136"/>
    </location>
</feature>
<feature type="transmembrane region" description="Helical" evidence="1">
    <location>
        <begin position="359"/>
        <end position="376"/>
    </location>
</feature>
<feature type="transmembrane region" description="Helical" evidence="1">
    <location>
        <begin position="143"/>
        <end position="163"/>
    </location>
</feature>
<feature type="transmembrane region" description="Helical" evidence="1">
    <location>
        <begin position="213"/>
        <end position="236"/>
    </location>
</feature>
<feature type="transmembrane region" description="Helical" evidence="1">
    <location>
        <begin position="331"/>
        <end position="352"/>
    </location>
</feature>
<dbReference type="AlphaFoldDB" id="A0A1G1XRW8"/>
<dbReference type="PANTHER" id="PTHR43424:SF1">
    <property type="entry name" value="LOCUS PUTATIVE PROTEIN 1-RELATED"/>
    <property type="match status" value="1"/>
</dbReference>
<feature type="transmembrane region" description="Helical" evidence="1">
    <location>
        <begin position="49"/>
        <end position="71"/>
    </location>
</feature>
<comment type="caution">
    <text evidence="2">The sequence shown here is derived from an EMBL/GenBank/DDBJ whole genome shotgun (WGS) entry which is preliminary data.</text>
</comment>
<evidence type="ECO:0000313" key="2">
    <source>
        <dbReference type="EMBL" id="OGY42819.1"/>
    </source>
</evidence>
<dbReference type="EMBL" id="MHIA01000006">
    <property type="protein sequence ID" value="OGY42819.1"/>
    <property type="molecule type" value="Genomic_DNA"/>
</dbReference>
<dbReference type="PANTHER" id="PTHR43424">
    <property type="entry name" value="LOCUS PUTATIVE PROTEIN 1-RELATED"/>
    <property type="match status" value="1"/>
</dbReference>
<reference evidence="2 3" key="1">
    <citation type="journal article" date="2016" name="Nat. Commun.">
        <title>Thousands of microbial genomes shed light on interconnected biogeochemical processes in an aquifer system.</title>
        <authorList>
            <person name="Anantharaman K."/>
            <person name="Brown C.T."/>
            <person name="Hug L.A."/>
            <person name="Sharon I."/>
            <person name="Castelle C.J."/>
            <person name="Probst A.J."/>
            <person name="Thomas B.C."/>
            <person name="Singh A."/>
            <person name="Wilkins M.J."/>
            <person name="Karaoz U."/>
            <person name="Brodie E.L."/>
            <person name="Williams K.H."/>
            <person name="Hubbard S.S."/>
            <person name="Banfield J.F."/>
        </authorList>
    </citation>
    <scope>NUCLEOTIDE SEQUENCE [LARGE SCALE GENOMIC DNA]</scope>
</reference>
<dbReference type="CDD" id="cd13128">
    <property type="entry name" value="MATE_Wzx_like"/>
    <property type="match status" value="1"/>
</dbReference>
<feature type="transmembrane region" description="Helical" evidence="1">
    <location>
        <begin position="382"/>
        <end position="404"/>
    </location>
</feature>
<keyword evidence="1" id="KW-0472">Membrane</keyword>
<feature type="transmembrane region" description="Helical" evidence="1">
    <location>
        <begin position="83"/>
        <end position="108"/>
    </location>
</feature>
<proteinExistence type="predicted"/>
<feature type="transmembrane region" description="Helical" evidence="1">
    <location>
        <begin position="440"/>
        <end position="457"/>
    </location>
</feature>
<feature type="transmembrane region" description="Helical" evidence="1">
    <location>
        <begin position="256"/>
        <end position="274"/>
    </location>
</feature>
<dbReference type="Proteomes" id="UP000176260">
    <property type="component" value="Unassembled WGS sequence"/>
</dbReference>
<feature type="transmembrane region" description="Helical" evidence="1">
    <location>
        <begin position="169"/>
        <end position="192"/>
    </location>
</feature>
<keyword evidence="1" id="KW-1133">Transmembrane helix</keyword>
<name>A0A1G1XRW8_9BACT</name>
<sequence>MSITRQIAHNTLIQLIGKIFSTLLGVLTVAVMARYLGQIGFGQYSTISAYLQLFAILVDMGLSLTVIRLIADPHNEPRQVFNNLFTLRFFSALVLLFIAPLIVLFFPYDNLVKTGIVIMSFSFFFSALNQIIIGIFQKELKMFAVTLAEVCGRLILLLLTFLASVSNYGLLFVVLAVVLGSLINFIILYFSALRYIKINFAFNWGVWKKILQITWPLALSIAFNLVYFKADILILSLVRSQAEVGLYSAPYRVLEILVNFIFMFMGIVLPVLTFNWAQKNYDKFKEIFQKIFDLLLIISLPMVFGTLFVAKNLMMLIAGPDFAVSGDLLKVLIIATAIIFINSIYGYTIVVLDKQTEMVKFYLINAVLALAGYIITIPIYGYWGAAVFTIISEAFIFIVNFIVVSKTTGQIPSLKLLPKIILATLIMCLILALIPGLNVILQLLIAGIFYLGALYLLKGIDKKLILEIFKLKSQPEQPKINGY</sequence>
<organism evidence="2 3">
    <name type="scientific">Candidatus Buchananbacteria bacterium RBG_13_39_9</name>
    <dbReference type="NCBI Taxonomy" id="1797531"/>
    <lineage>
        <taxon>Bacteria</taxon>
        <taxon>Candidatus Buchananiibacteriota</taxon>
    </lineage>
</organism>
<protein>
    <submittedName>
        <fullName evidence="2">Uncharacterized protein</fullName>
    </submittedName>
</protein>
<evidence type="ECO:0000313" key="3">
    <source>
        <dbReference type="Proteomes" id="UP000176260"/>
    </source>
</evidence>
<gene>
    <name evidence="2" type="ORF">A2Y67_03800</name>
</gene>
<keyword evidence="1" id="KW-0812">Transmembrane</keyword>
<dbReference type="Pfam" id="PF13440">
    <property type="entry name" value="Polysacc_synt_3"/>
    <property type="match status" value="1"/>
</dbReference>
<feature type="transmembrane region" description="Helical" evidence="1">
    <location>
        <begin position="12"/>
        <end position="37"/>
    </location>
</feature>
<feature type="transmembrane region" description="Helical" evidence="1">
    <location>
        <begin position="294"/>
        <end position="319"/>
    </location>
</feature>
<accession>A0A1G1XRW8</accession>